<comment type="caution">
    <text evidence="2">The sequence shown here is derived from an EMBL/GenBank/DDBJ whole genome shotgun (WGS) entry which is preliminary data.</text>
</comment>
<reference evidence="3" key="1">
    <citation type="journal article" date="2019" name="Int. J. Syst. Evol. Microbiol.">
        <title>The Global Catalogue of Microorganisms (GCM) 10K type strain sequencing project: providing services to taxonomists for standard genome sequencing and annotation.</title>
        <authorList>
            <consortium name="The Broad Institute Genomics Platform"/>
            <consortium name="The Broad Institute Genome Sequencing Center for Infectious Disease"/>
            <person name="Wu L."/>
            <person name="Ma J."/>
        </authorList>
    </citation>
    <scope>NUCLEOTIDE SEQUENCE [LARGE SCALE GENOMIC DNA]</scope>
    <source>
        <strain evidence="3">CCUG 60523</strain>
    </source>
</reference>
<gene>
    <name evidence="2" type="ORF">ACFOSV_09375</name>
</gene>
<feature type="domain" description="Bacterial dipeptidyl-peptidase SH3" evidence="1">
    <location>
        <begin position="25"/>
        <end position="75"/>
    </location>
</feature>
<dbReference type="Proteomes" id="UP001595805">
    <property type="component" value="Unassembled WGS sequence"/>
</dbReference>
<sequence length="265" mass="30172">MPKEKFKEWPLIDAYGICRLSILPVYSAPTFESALTSQLLFGECYLVTALTPDRNWFKIFQEDTGIKGWITSDALKEITAQDYSRFSSADYQVVNSPIAAIEYLGTNLYLLPGSRLHFSEIELFNWKDHVGFTGSVRSHIVKASREELIDIALKFLNTPFQHGGRSIFGMDHQWFFPLVFSVGGYSFDHSKIPGKIIEGDEALPGDFHLVKDSNGERLGLALYLGADEVLWINNKVMVSDCYEWERLVTNNYAEDAVWETKSFLE</sequence>
<dbReference type="EMBL" id="JBHRZS010000007">
    <property type="protein sequence ID" value="MFC3880385.1"/>
    <property type="molecule type" value="Genomic_DNA"/>
</dbReference>
<evidence type="ECO:0000313" key="2">
    <source>
        <dbReference type="EMBL" id="MFC3880385.1"/>
    </source>
</evidence>
<evidence type="ECO:0000313" key="3">
    <source>
        <dbReference type="Proteomes" id="UP001595805"/>
    </source>
</evidence>
<evidence type="ECO:0000259" key="1">
    <source>
        <dbReference type="Pfam" id="PF18348"/>
    </source>
</evidence>
<dbReference type="InterPro" id="IPR038765">
    <property type="entry name" value="Papain-like_cys_pep_sf"/>
</dbReference>
<dbReference type="Gene3D" id="2.30.30.40">
    <property type="entry name" value="SH3 Domains"/>
    <property type="match status" value="1"/>
</dbReference>
<organism evidence="2 3">
    <name type="scientific">Algoriphagus namhaensis</name>
    <dbReference type="NCBI Taxonomy" id="915353"/>
    <lineage>
        <taxon>Bacteria</taxon>
        <taxon>Pseudomonadati</taxon>
        <taxon>Bacteroidota</taxon>
        <taxon>Cytophagia</taxon>
        <taxon>Cytophagales</taxon>
        <taxon>Cyclobacteriaceae</taxon>
        <taxon>Algoriphagus</taxon>
    </lineage>
</organism>
<dbReference type="SUPFAM" id="SSF54001">
    <property type="entry name" value="Cysteine proteinases"/>
    <property type="match status" value="1"/>
</dbReference>
<proteinExistence type="predicted"/>
<accession>A0ABV8ARU0</accession>
<dbReference type="RefSeq" id="WP_377905744.1">
    <property type="nucleotide sequence ID" value="NZ_JBHRZS010000007.1"/>
</dbReference>
<keyword evidence="3" id="KW-1185">Reference proteome</keyword>
<dbReference type="InterPro" id="IPR041382">
    <property type="entry name" value="SH3_16"/>
</dbReference>
<dbReference type="Pfam" id="PF18348">
    <property type="entry name" value="SH3_16"/>
    <property type="match status" value="1"/>
</dbReference>
<name>A0ABV8ARU0_9BACT</name>
<protein>
    <recommendedName>
        <fullName evidence="1">Bacterial dipeptidyl-peptidase SH3 domain-containing protein</fullName>
    </recommendedName>
</protein>